<reference evidence="2 3" key="1">
    <citation type="submission" date="2023-01" db="EMBL/GenBank/DDBJ databases">
        <title>Psychrosphaera sp. nov., isolated from marine algae.</title>
        <authorList>
            <person name="Bayburt H."/>
            <person name="Choi B.J."/>
            <person name="Kim J.M."/>
            <person name="Choi D.G."/>
            <person name="Jeon C.O."/>
        </authorList>
    </citation>
    <scope>NUCLEOTIDE SEQUENCE [LARGE SCALE GENOMIC DNA]</scope>
    <source>
        <strain evidence="2 3">G1-22</strain>
    </source>
</reference>
<sequence length="905" mass="93723">MTTPVVNGSSTTVEDTFIVTITNPLLTSLAIPEGDSSVDVLDSIDLSVTGVLSDTSTTILTDISWSSDNANFTVDTDTGLVTVTASASSGDTATITVSAENGASSATTITSSVTITASVPLINSITLDQASQTVPRGTSIDVIATATKTDSSTVSRSDLSSIMTWSSADTDDATVTIIDEGTVNALARISIPNTATKTNTVVLTASVPEETGSSNLVTETITITIGEPTLSVSLASSTSSIDIPLGTTLTVEPTFTYSDGADTSAFDKTSLTWSTPTLDPALISLDTATNYGEVQAIRLDESSNTTAVDVELTADDSITATIDLTVVEPVIESLEIHSYGDNALAESQTMIYTPVAVYSDKTTAVYPNALDWEASDTVDLIIFDGDTDLTTAHTGDINVSTATLSADETSATITVTDSSTTPDTVGTAALTLLDGITVSSIQNSVAAATVVQGSRYPLSSYMLLSNDQTLDISKYTALWSNTAPSDTETTVDSAGLVSFSATAVTGTVTADDSVNTANVTSFTVESGTLASIEVYPRNPTVRRGKTVNFKAYGLYTYDTGSKNIVVDITDQVVWSSANTTVITNAGAAIAVGADVDMTATLSAISGTSSVTVVNAITSITLGNVPTEVNDNGATKVSRRYQLKAYANFASGYVEDITEQVLWSSSASSKATVSNASGEKGLMMPVLPITDSDTVAFTAEWFTDTGLESVTSGDVTLSTNAVDNFDSITITHATSFNDMGKDVVTNLIATANYAGGGTLDVSEQVTWTSNTPTAVYVSNAPDLKGQIASLGDSTAAVTITAKMPDTSILGTYALTRTDETLSTLTISPDTQTIVVDGTQQFTVVGTYTGGDPVDYTNRVVWTSSDESLVIISNAEETRGLATRLADGDVTITATYQSVTDTSGTID</sequence>
<keyword evidence="3" id="KW-1185">Reference proteome</keyword>
<evidence type="ECO:0000313" key="3">
    <source>
        <dbReference type="Proteomes" id="UP001528411"/>
    </source>
</evidence>
<dbReference type="RefSeq" id="WP_272181451.1">
    <property type="nucleotide sequence ID" value="NZ_JAQOMS010000002.1"/>
</dbReference>
<accession>A0ABT5FGW3</accession>
<proteinExistence type="predicted"/>
<dbReference type="PROSITE" id="PS50835">
    <property type="entry name" value="IG_LIKE"/>
    <property type="match status" value="1"/>
</dbReference>
<evidence type="ECO:0000313" key="2">
    <source>
        <dbReference type="EMBL" id="MDC2890196.1"/>
    </source>
</evidence>
<dbReference type="Proteomes" id="UP001528411">
    <property type="component" value="Unassembled WGS sequence"/>
</dbReference>
<gene>
    <name evidence="2" type="ORF">PN838_17305</name>
</gene>
<dbReference type="InterPro" id="IPR007110">
    <property type="entry name" value="Ig-like_dom"/>
</dbReference>
<protein>
    <submittedName>
        <fullName evidence="2">Ig-like domain-containing protein</fullName>
    </submittedName>
</protein>
<dbReference type="Pfam" id="PF02368">
    <property type="entry name" value="Big_2"/>
    <property type="match status" value="1"/>
</dbReference>
<organism evidence="2 3">
    <name type="scientific">Psychrosphaera algicola</name>
    <dbReference type="NCBI Taxonomy" id="3023714"/>
    <lineage>
        <taxon>Bacteria</taxon>
        <taxon>Pseudomonadati</taxon>
        <taxon>Pseudomonadota</taxon>
        <taxon>Gammaproteobacteria</taxon>
        <taxon>Alteromonadales</taxon>
        <taxon>Pseudoalteromonadaceae</taxon>
        <taxon>Psychrosphaera</taxon>
    </lineage>
</organism>
<dbReference type="SMART" id="SM00635">
    <property type="entry name" value="BID_2"/>
    <property type="match status" value="5"/>
</dbReference>
<evidence type="ECO:0000259" key="1">
    <source>
        <dbReference type="PROSITE" id="PS50835"/>
    </source>
</evidence>
<dbReference type="Gene3D" id="2.60.40.1080">
    <property type="match status" value="5"/>
</dbReference>
<dbReference type="EMBL" id="JAQOMS010000002">
    <property type="protein sequence ID" value="MDC2890196.1"/>
    <property type="molecule type" value="Genomic_DNA"/>
</dbReference>
<dbReference type="InterPro" id="IPR003343">
    <property type="entry name" value="Big_2"/>
</dbReference>
<comment type="caution">
    <text evidence="2">The sequence shown here is derived from an EMBL/GenBank/DDBJ whole genome shotgun (WGS) entry which is preliminary data.</text>
</comment>
<name>A0ABT5FGW3_9GAMM</name>
<feature type="domain" description="Ig-like" evidence="1">
    <location>
        <begin position="24"/>
        <end position="114"/>
    </location>
</feature>